<reference evidence="3" key="1">
    <citation type="submission" date="2011-05" db="EMBL/GenBank/DDBJ databases">
        <title>Insights into the evolution of the great apes provided by the gorilla genome.</title>
        <authorList>
            <person name="Scally A."/>
        </authorList>
    </citation>
    <scope>NUCLEOTIDE SEQUENCE [LARGE SCALE GENOMIC DNA]</scope>
</reference>
<evidence type="ECO:0000256" key="1">
    <source>
        <dbReference type="SAM" id="MobiDB-lite"/>
    </source>
</evidence>
<reference evidence="2 3" key="2">
    <citation type="journal article" date="2012" name="Nature">
        <title>Insights into hominid evolution from the gorilla genome sequence.</title>
        <authorList>
            <person name="Scally A."/>
            <person name="Dutheil J.Y."/>
            <person name="Hillier L.W."/>
            <person name="Jordan G.E."/>
            <person name="Goodhead I."/>
            <person name="Herrero J."/>
            <person name="Hobolth A."/>
            <person name="Lappalainen T."/>
            <person name="Mailund T."/>
            <person name="Marques-Bonet T."/>
            <person name="McCarthy S."/>
            <person name="Montgomery S.H."/>
            <person name="Schwalie P.C."/>
            <person name="Tang Y.A."/>
            <person name="Ward M.C."/>
            <person name="Xue Y."/>
            <person name="Yngvadottir B."/>
            <person name="Alkan C."/>
            <person name="Andersen L.N."/>
            <person name="Ayub Q."/>
            <person name="Ball E.V."/>
            <person name="Beal K."/>
            <person name="Bradley B.J."/>
            <person name="Chen Y."/>
            <person name="Clee C.M."/>
            <person name="Fitzgerald S."/>
            <person name="Graves T.A."/>
            <person name="Gu Y."/>
            <person name="Heath P."/>
            <person name="Heger A."/>
            <person name="Karakoc E."/>
            <person name="Kolb-Kokocinski A."/>
            <person name="Laird G.K."/>
            <person name="Lunter G."/>
            <person name="Meader S."/>
            <person name="Mort M."/>
            <person name="Mullikin J.C."/>
            <person name="Munch K."/>
            <person name="O'Connor T.D."/>
            <person name="Phillips A.D."/>
            <person name="Prado-Martinez J."/>
            <person name="Rogers A.S."/>
            <person name="Sajjadian S."/>
            <person name="Schmidt D."/>
            <person name="Shaw K."/>
            <person name="Simpson J.T."/>
            <person name="Stenson P.D."/>
            <person name="Turner D.J."/>
            <person name="Vigilant L."/>
            <person name="Vilella A.J."/>
            <person name="Whitener W."/>
            <person name="Zhu B."/>
            <person name="Cooper D.N."/>
            <person name="de Jong P."/>
            <person name="Dermitzakis E.T."/>
            <person name="Eichler E.E."/>
            <person name="Flicek P."/>
            <person name="Goldman N."/>
            <person name="Mundy N.I."/>
            <person name="Ning Z."/>
            <person name="Odom D.T."/>
            <person name="Ponting C.P."/>
            <person name="Quail M.A."/>
            <person name="Ryder O.A."/>
            <person name="Searle S.M."/>
            <person name="Warren W.C."/>
            <person name="Wilson R.K."/>
            <person name="Schierup M.H."/>
            <person name="Rogers J."/>
            <person name="Tyler-Smith C."/>
            <person name="Durbin R."/>
        </authorList>
    </citation>
    <scope>NUCLEOTIDE SEQUENCE [LARGE SCALE GENOMIC DNA]</scope>
</reference>
<dbReference type="AlphaFoldDB" id="A0A2I2Y5P0"/>
<dbReference type="GeneTree" id="ENSGT00910000148040"/>
<evidence type="ECO:0000313" key="2">
    <source>
        <dbReference type="Ensembl" id="ENSGGOP00000030220.1"/>
    </source>
</evidence>
<evidence type="ECO:0000313" key="3">
    <source>
        <dbReference type="Proteomes" id="UP000001519"/>
    </source>
</evidence>
<accession>A0A2I2Y5P0</accession>
<dbReference type="OMA" id="FYSARTW"/>
<keyword evidence="3" id="KW-1185">Reference proteome</keyword>
<reference evidence="2" key="4">
    <citation type="submission" date="2025-09" db="UniProtKB">
        <authorList>
            <consortium name="Ensembl"/>
        </authorList>
    </citation>
    <scope>IDENTIFICATION</scope>
</reference>
<proteinExistence type="predicted"/>
<dbReference type="EMBL" id="CABD030096562">
    <property type="status" value="NOT_ANNOTATED_CDS"/>
    <property type="molecule type" value="Genomic_DNA"/>
</dbReference>
<sequence length="173" mass="19112">MDAQRHRRGQPDRVTDFGGRGWGLRRSICQRPDSFASNFAGLVGAGGEAGERREDSREVSRYWGQNRGQGRNRELLTLKLLQVARPHPGGRHCAPLLSRRALDAHSARSVRVRFYSARTWALELSPAASRAARSATLLERPAGGRARLRSPGADGGSDVLGLRRALLWAPRLR</sequence>
<protein>
    <submittedName>
        <fullName evidence="2">Uncharacterized protein</fullName>
    </submittedName>
</protein>
<reference evidence="2" key="3">
    <citation type="submission" date="2025-08" db="UniProtKB">
        <authorList>
            <consortium name="Ensembl"/>
        </authorList>
    </citation>
    <scope>IDENTIFICATION</scope>
</reference>
<feature type="region of interest" description="Disordered" evidence="1">
    <location>
        <begin position="45"/>
        <end position="64"/>
    </location>
</feature>
<organism evidence="2 3">
    <name type="scientific">Gorilla gorilla gorilla</name>
    <name type="common">Western lowland gorilla</name>
    <dbReference type="NCBI Taxonomy" id="9595"/>
    <lineage>
        <taxon>Eukaryota</taxon>
        <taxon>Metazoa</taxon>
        <taxon>Chordata</taxon>
        <taxon>Craniata</taxon>
        <taxon>Vertebrata</taxon>
        <taxon>Euteleostomi</taxon>
        <taxon>Mammalia</taxon>
        <taxon>Eutheria</taxon>
        <taxon>Euarchontoglires</taxon>
        <taxon>Primates</taxon>
        <taxon>Haplorrhini</taxon>
        <taxon>Catarrhini</taxon>
        <taxon>Hominidae</taxon>
        <taxon>Gorilla</taxon>
    </lineage>
</organism>
<dbReference type="InParanoid" id="A0A2I2Y5P0"/>
<name>A0A2I2Y5P0_GORGO</name>
<dbReference type="Ensembl" id="ENSGGOT00000068709.1">
    <property type="protein sequence ID" value="ENSGGOP00000030220.1"/>
    <property type="gene ID" value="ENSGGOG00000040675.1"/>
</dbReference>
<dbReference type="Bgee" id="ENSGGOG00000040675">
    <property type="expression patterns" value="Expressed in testis"/>
</dbReference>
<feature type="compositionally biased region" description="Basic and acidic residues" evidence="1">
    <location>
        <begin position="49"/>
        <end position="60"/>
    </location>
</feature>
<dbReference type="Proteomes" id="UP000001519">
    <property type="component" value="Chromosome 15"/>
</dbReference>